<dbReference type="Proteomes" id="UP000619376">
    <property type="component" value="Unassembled WGS sequence"/>
</dbReference>
<dbReference type="EMBL" id="BNAJ01000014">
    <property type="protein sequence ID" value="GHF60661.1"/>
    <property type="molecule type" value="Genomic_DNA"/>
</dbReference>
<keyword evidence="7" id="KW-1185">Reference proteome</keyword>
<evidence type="ECO:0000256" key="3">
    <source>
        <dbReference type="ARBA" id="ARBA00023125"/>
    </source>
</evidence>
<dbReference type="Gene3D" id="1.10.10.10">
    <property type="entry name" value="Winged helix-like DNA-binding domain superfamily/Winged helix DNA-binding domain"/>
    <property type="match status" value="1"/>
</dbReference>
<evidence type="ECO:0000256" key="2">
    <source>
        <dbReference type="ARBA" id="ARBA00023015"/>
    </source>
</evidence>
<comment type="similarity">
    <text evidence="1">Belongs to the LysR transcriptional regulatory family.</text>
</comment>
<sequence>MVYIWIMPLNPDHLLTFVRVARHGNLSAAAGELNLTQPAVSSQIKLLTQAVGEPLLTRHRYGVRLTPAGQGLLPHAVAVERALAGATRYAADLRGLETGTLNIAASSTIAAALLPGVLAQYHARFPGVTLRVQQGNTGEVLAALLDGACELALIEGVAGTLPADLIRRTFAQDTLRLVLAPQHPLAQHSALNAAHLSGLGLVWREPGSGTLEVARSALERAGIQTREVLTLTGSEAVKEAVISGLGAAFMSELIVRREVAAGVLASPPLELPGLDRRLDVVGAPTELLSRAVQVFVTFLEPAG</sequence>
<dbReference type="Pfam" id="PF00126">
    <property type="entry name" value="HTH_1"/>
    <property type="match status" value="1"/>
</dbReference>
<gene>
    <name evidence="6" type="ORF">GCM10017781_41100</name>
</gene>
<dbReference type="InterPro" id="IPR036390">
    <property type="entry name" value="WH_DNA-bd_sf"/>
</dbReference>
<proteinExistence type="inferred from homology"/>
<reference evidence="7" key="1">
    <citation type="journal article" date="2019" name="Int. J. Syst. Evol. Microbiol.">
        <title>The Global Catalogue of Microorganisms (GCM) 10K type strain sequencing project: providing services to taxonomists for standard genome sequencing and annotation.</title>
        <authorList>
            <consortium name="The Broad Institute Genomics Platform"/>
            <consortium name="The Broad Institute Genome Sequencing Center for Infectious Disease"/>
            <person name="Wu L."/>
            <person name="Ma J."/>
        </authorList>
    </citation>
    <scope>NUCLEOTIDE SEQUENCE [LARGE SCALE GENOMIC DNA]</scope>
    <source>
        <strain evidence="7">CGMCC 1.18437</strain>
    </source>
</reference>
<keyword evidence="2" id="KW-0805">Transcription regulation</keyword>
<dbReference type="PRINTS" id="PR00039">
    <property type="entry name" value="HTHLYSR"/>
</dbReference>
<evidence type="ECO:0000256" key="1">
    <source>
        <dbReference type="ARBA" id="ARBA00009437"/>
    </source>
</evidence>
<dbReference type="InterPro" id="IPR000847">
    <property type="entry name" value="LysR_HTH_N"/>
</dbReference>
<evidence type="ECO:0000313" key="6">
    <source>
        <dbReference type="EMBL" id="GHF60661.1"/>
    </source>
</evidence>
<organism evidence="6 7">
    <name type="scientific">Deinococcus metalli</name>
    <dbReference type="NCBI Taxonomy" id="1141878"/>
    <lineage>
        <taxon>Bacteria</taxon>
        <taxon>Thermotogati</taxon>
        <taxon>Deinococcota</taxon>
        <taxon>Deinococci</taxon>
        <taxon>Deinococcales</taxon>
        <taxon>Deinococcaceae</taxon>
        <taxon>Deinococcus</taxon>
    </lineage>
</organism>
<accession>A0ABQ3JT16</accession>
<dbReference type="Gene3D" id="3.40.190.10">
    <property type="entry name" value="Periplasmic binding protein-like II"/>
    <property type="match status" value="2"/>
</dbReference>
<dbReference type="SUPFAM" id="SSF53850">
    <property type="entry name" value="Periplasmic binding protein-like II"/>
    <property type="match status" value="1"/>
</dbReference>
<dbReference type="PANTHER" id="PTHR30126">
    <property type="entry name" value="HTH-TYPE TRANSCRIPTIONAL REGULATOR"/>
    <property type="match status" value="1"/>
</dbReference>
<dbReference type="PANTHER" id="PTHR30126:SF39">
    <property type="entry name" value="HTH-TYPE TRANSCRIPTIONAL REGULATOR CYSL"/>
    <property type="match status" value="1"/>
</dbReference>
<evidence type="ECO:0000259" key="5">
    <source>
        <dbReference type="PROSITE" id="PS50931"/>
    </source>
</evidence>
<dbReference type="InterPro" id="IPR005119">
    <property type="entry name" value="LysR_subst-bd"/>
</dbReference>
<protein>
    <submittedName>
        <fullName evidence="6">Transcriptional regulator</fullName>
    </submittedName>
</protein>
<comment type="caution">
    <text evidence="6">The sequence shown here is derived from an EMBL/GenBank/DDBJ whole genome shotgun (WGS) entry which is preliminary data.</text>
</comment>
<dbReference type="PROSITE" id="PS50931">
    <property type="entry name" value="HTH_LYSR"/>
    <property type="match status" value="1"/>
</dbReference>
<evidence type="ECO:0000313" key="7">
    <source>
        <dbReference type="Proteomes" id="UP000619376"/>
    </source>
</evidence>
<keyword evidence="3" id="KW-0238">DNA-binding</keyword>
<keyword evidence="4" id="KW-0804">Transcription</keyword>
<name>A0ABQ3JT16_9DEIO</name>
<dbReference type="Pfam" id="PF03466">
    <property type="entry name" value="LysR_substrate"/>
    <property type="match status" value="1"/>
</dbReference>
<dbReference type="SUPFAM" id="SSF46785">
    <property type="entry name" value="Winged helix' DNA-binding domain"/>
    <property type="match status" value="1"/>
</dbReference>
<feature type="domain" description="HTH lysR-type" evidence="5">
    <location>
        <begin position="9"/>
        <end position="66"/>
    </location>
</feature>
<dbReference type="InterPro" id="IPR036388">
    <property type="entry name" value="WH-like_DNA-bd_sf"/>
</dbReference>
<evidence type="ECO:0000256" key="4">
    <source>
        <dbReference type="ARBA" id="ARBA00023163"/>
    </source>
</evidence>